<dbReference type="Proteomes" id="UP000287166">
    <property type="component" value="Unassembled WGS sequence"/>
</dbReference>
<sequence>MAAQDVLLKAQRAEAEAAAASRAAAEASAGPGDAQSAANDIPADTSTRA</sequence>
<feature type="compositionally biased region" description="Low complexity" evidence="1">
    <location>
        <begin position="17"/>
        <end position="29"/>
    </location>
</feature>
<dbReference type="InParanoid" id="A0A401GGY6"/>
<dbReference type="RefSeq" id="XP_027612360.1">
    <property type="nucleotide sequence ID" value="XM_027756559.1"/>
</dbReference>
<reference evidence="2 3" key="1">
    <citation type="journal article" date="2018" name="Sci. Rep.">
        <title>Genome sequence of the cauliflower mushroom Sparassis crispa (Hanabiratake) and its association with beneficial usage.</title>
        <authorList>
            <person name="Kiyama R."/>
            <person name="Furutani Y."/>
            <person name="Kawaguchi K."/>
            <person name="Nakanishi T."/>
        </authorList>
    </citation>
    <scope>NUCLEOTIDE SEQUENCE [LARGE SCALE GENOMIC DNA]</scope>
</reference>
<evidence type="ECO:0000313" key="2">
    <source>
        <dbReference type="EMBL" id="GBE81447.1"/>
    </source>
</evidence>
<accession>A0A401GGY6</accession>
<evidence type="ECO:0000256" key="1">
    <source>
        <dbReference type="SAM" id="MobiDB-lite"/>
    </source>
</evidence>
<name>A0A401GGY6_9APHY</name>
<keyword evidence="3" id="KW-1185">Reference proteome</keyword>
<gene>
    <name evidence="2" type="ORF">SCP_0311760</name>
</gene>
<evidence type="ECO:0000313" key="3">
    <source>
        <dbReference type="Proteomes" id="UP000287166"/>
    </source>
</evidence>
<proteinExistence type="predicted"/>
<comment type="caution">
    <text evidence="2">The sequence shown here is derived from an EMBL/GenBank/DDBJ whole genome shotgun (WGS) entry which is preliminary data.</text>
</comment>
<feature type="region of interest" description="Disordered" evidence="1">
    <location>
        <begin position="17"/>
        <end position="49"/>
    </location>
</feature>
<protein>
    <submittedName>
        <fullName evidence="2">Uncharacterized protein</fullName>
    </submittedName>
</protein>
<organism evidence="2 3">
    <name type="scientific">Sparassis crispa</name>
    <dbReference type="NCBI Taxonomy" id="139825"/>
    <lineage>
        <taxon>Eukaryota</taxon>
        <taxon>Fungi</taxon>
        <taxon>Dikarya</taxon>
        <taxon>Basidiomycota</taxon>
        <taxon>Agaricomycotina</taxon>
        <taxon>Agaricomycetes</taxon>
        <taxon>Polyporales</taxon>
        <taxon>Sparassidaceae</taxon>
        <taxon>Sparassis</taxon>
    </lineage>
</organism>
<dbReference type="GeneID" id="38778364"/>
<dbReference type="AlphaFoldDB" id="A0A401GGY6"/>
<dbReference type="EMBL" id="BFAD01000003">
    <property type="protein sequence ID" value="GBE81447.1"/>
    <property type="molecule type" value="Genomic_DNA"/>
</dbReference>